<protein>
    <submittedName>
        <fullName evidence="3">Lipoprotein</fullName>
    </submittedName>
</protein>
<proteinExistence type="predicted"/>
<dbReference type="Pfam" id="PF02625">
    <property type="entry name" value="XdhC_CoxI"/>
    <property type="match status" value="1"/>
</dbReference>
<dbReference type="EMBL" id="AP014879">
    <property type="protein sequence ID" value="BAV33722.1"/>
    <property type="molecule type" value="Genomic_DNA"/>
</dbReference>
<organism evidence="3 4">
    <name type="scientific">Sulfuricaulis limicola</name>
    <dbReference type="NCBI Taxonomy" id="1620215"/>
    <lineage>
        <taxon>Bacteria</taxon>
        <taxon>Pseudomonadati</taxon>
        <taxon>Pseudomonadota</taxon>
        <taxon>Gammaproteobacteria</taxon>
        <taxon>Acidiferrobacterales</taxon>
        <taxon>Acidiferrobacteraceae</taxon>
        <taxon>Sulfuricaulis</taxon>
    </lineage>
</organism>
<evidence type="ECO:0000313" key="4">
    <source>
        <dbReference type="Proteomes" id="UP000243180"/>
    </source>
</evidence>
<dbReference type="InterPro" id="IPR027051">
    <property type="entry name" value="XdhC_Rossmann_dom"/>
</dbReference>
<gene>
    <name evidence="3" type="ORF">SCL_1411</name>
</gene>
<reference evidence="3 4" key="1">
    <citation type="submission" date="2015-05" db="EMBL/GenBank/DDBJ databases">
        <title>Complete genome sequence of a sulfur-oxidizing gammaproteobacterium strain HA5.</title>
        <authorList>
            <person name="Miura A."/>
            <person name="Kojima H."/>
            <person name="Fukui M."/>
        </authorList>
    </citation>
    <scope>NUCLEOTIDE SEQUENCE [LARGE SCALE GENOMIC DNA]</scope>
    <source>
        <strain evidence="3 4">HA5</strain>
    </source>
</reference>
<dbReference type="KEGG" id="slim:SCL_1411"/>
<name>A0A1B4XFY6_9GAMM</name>
<sequence>METADHEVLRTAVDWLTAGEPVYLATVAKTFGSSPRPPGSLAVLRADGRFAGSVSGGCMEEDLVARLRAGRLPEKFPAVVAYGVTGEEARRFGLPCGGKLELVLERLESAAALQNILERIDARQQVVRHVCLDTGEASLHPASARGEFFYDGRHLHKLFGPGWRLLLIGAGQLSRFVAQMGQALDYEVIVCEPREELASLWQVDGTILDAGMPDDTVRVLADARCAVLALTHDPRLDDMALLEALASPAFYVGALGSHANNDKRRARLASLGVSCEHLARLHGPVGLPIGSRTPAEIAVAVLAGVTAARHGIVLAAEVPDAPVRLTADG</sequence>
<dbReference type="AlphaFoldDB" id="A0A1B4XFY6"/>
<dbReference type="InterPro" id="IPR052698">
    <property type="entry name" value="MoCofactor_Util/Proc"/>
</dbReference>
<evidence type="ECO:0000313" key="3">
    <source>
        <dbReference type="EMBL" id="BAV33722.1"/>
    </source>
</evidence>
<feature type="domain" description="XdhC Rossmann" evidence="2">
    <location>
        <begin position="165"/>
        <end position="304"/>
    </location>
</feature>
<dbReference type="PANTHER" id="PTHR30388:SF4">
    <property type="entry name" value="MOLYBDENUM COFACTOR INSERTION CHAPERONE PAOD"/>
    <property type="match status" value="1"/>
</dbReference>
<accession>A0A1B4XFY6</accession>
<feature type="domain" description="XdhC- CoxI" evidence="1">
    <location>
        <begin position="15"/>
        <end position="69"/>
    </location>
</feature>
<dbReference type="InterPro" id="IPR003777">
    <property type="entry name" value="XdhC_CoxI"/>
</dbReference>
<dbReference type="Pfam" id="PF13478">
    <property type="entry name" value="XdhC_C"/>
    <property type="match status" value="1"/>
</dbReference>
<dbReference type="OrthoDB" id="9815497at2"/>
<dbReference type="Proteomes" id="UP000243180">
    <property type="component" value="Chromosome"/>
</dbReference>
<dbReference type="RefSeq" id="WP_096360546.1">
    <property type="nucleotide sequence ID" value="NZ_AP014879.1"/>
</dbReference>
<dbReference type="InParanoid" id="A0A1B4XFY6"/>
<keyword evidence="4" id="KW-1185">Reference proteome</keyword>
<evidence type="ECO:0000259" key="1">
    <source>
        <dbReference type="Pfam" id="PF02625"/>
    </source>
</evidence>
<dbReference type="FunCoup" id="A0A1B4XFY6">
    <property type="interactions" value="57"/>
</dbReference>
<keyword evidence="3" id="KW-0449">Lipoprotein</keyword>
<dbReference type="Gene3D" id="3.40.50.720">
    <property type="entry name" value="NAD(P)-binding Rossmann-like Domain"/>
    <property type="match status" value="1"/>
</dbReference>
<evidence type="ECO:0000259" key="2">
    <source>
        <dbReference type="Pfam" id="PF13478"/>
    </source>
</evidence>
<dbReference type="PANTHER" id="PTHR30388">
    <property type="entry name" value="ALDEHYDE OXIDOREDUCTASE MOLYBDENUM COFACTOR ASSEMBLY PROTEIN"/>
    <property type="match status" value="1"/>
</dbReference>